<dbReference type="PANTHER" id="PTHR34148">
    <property type="entry name" value="ADENOSYLCOBINAMIDE-GDP RIBAZOLETRANSFERASE"/>
    <property type="match status" value="1"/>
</dbReference>
<dbReference type="Proteomes" id="UP000605144">
    <property type="component" value="Unassembled WGS sequence"/>
</dbReference>
<feature type="transmembrane region" description="Helical" evidence="19">
    <location>
        <begin position="192"/>
        <end position="225"/>
    </location>
</feature>
<reference evidence="20" key="1">
    <citation type="journal article" date="2020" name="ISME J.">
        <title>Gammaproteobacteria mediating utilization of methyl-, sulfur- and petroleum organic compounds in deep ocean hydrothermal plumes.</title>
        <authorList>
            <person name="Zhou Z."/>
            <person name="Liu Y."/>
            <person name="Pan J."/>
            <person name="Cron B.R."/>
            <person name="Toner B.M."/>
            <person name="Anantharaman K."/>
            <person name="Breier J.A."/>
            <person name="Dick G.J."/>
            <person name="Li M."/>
        </authorList>
    </citation>
    <scope>NUCLEOTIDE SEQUENCE</scope>
    <source>
        <strain evidence="20">SZUA-1385</strain>
    </source>
</reference>
<evidence type="ECO:0000256" key="16">
    <source>
        <dbReference type="ARBA" id="ARBA00032853"/>
    </source>
</evidence>
<comment type="similarity">
    <text evidence="4 19">Belongs to the CobS family.</text>
</comment>
<comment type="caution">
    <text evidence="20">The sequence shown here is derived from an EMBL/GenBank/DDBJ whole genome shotgun (WGS) entry which is preliminary data.</text>
</comment>
<evidence type="ECO:0000256" key="9">
    <source>
        <dbReference type="ARBA" id="ARBA00022679"/>
    </source>
</evidence>
<evidence type="ECO:0000256" key="15">
    <source>
        <dbReference type="ARBA" id="ARBA00032605"/>
    </source>
</evidence>
<protein>
    <recommendedName>
        <fullName evidence="6 19">Adenosylcobinamide-GDP ribazoletransferase</fullName>
        <ecNumber evidence="5 19">2.7.8.26</ecNumber>
    </recommendedName>
    <alternativeName>
        <fullName evidence="16 19">Cobalamin synthase</fullName>
    </alternativeName>
    <alternativeName>
        <fullName evidence="15 19">Cobalamin-5'-phosphate synthase</fullName>
    </alternativeName>
</protein>
<keyword evidence="13 19" id="KW-0472">Membrane</keyword>
<gene>
    <name evidence="19 20" type="primary">cobS</name>
    <name evidence="20" type="ORF">EYG76_00915</name>
</gene>
<evidence type="ECO:0000256" key="8">
    <source>
        <dbReference type="ARBA" id="ARBA00022573"/>
    </source>
</evidence>
<comment type="catalytic activity">
    <reaction evidence="17 19">
        <text>alpha-ribazole + adenosylcob(III)inamide-GDP = adenosylcob(III)alamin + GMP + H(+)</text>
        <dbReference type="Rhea" id="RHEA:16049"/>
        <dbReference type="ChEBI" id="CHEBI:10329"/>
        <dbReference type="ChEBI" id="CHEBI:15378"/>
        <dbReference type="ChEBI" id="CHEBI:18408"/>
        <dbReference type="ChEBI" id="CHEBI:58115"/>
        <dbReference type="ChEBI" id="CHEBI:60487"/>
        <dbReference type="EC" id="2.7.8.26"/>
    </reaction>
</comment>
<dbReference type="EC" id="2.7.8.26" evidence="5 19"/>
<sequence length="263" mass="29301">MKKLTEIGNAIDGIKGIIAFMTRIPVGDFHSDFEEISKYFIVILFIGMFIGFLGSIVALPFYYLNIKAHILVGALVLFTMLYIQGFHHVDGLGDYGDAWMVMGNARRKLEVMKDKYMGVGALMFIFFVEIISLASIGYLYNRLPFLIFLKIIILIEACSRLGLLTCACCGVPSKEGTGRYFVKNTNEYHLFIGYLIMMILSFLLDLSKVGVLCSTVAVFFAIIIARKSNRDLNCVNGDVLGATNEMTRALVLLCAALGINLYM</sequence>
<evidence type="ECO:0000256" key="7">
    <source>
        <dbReference type="ARBA" id="ARBA00022475"/>
    </source>
</evidence>
<evidence type="ECO:0000256" key="1">
    <source>
        <dbReference type="ARBA" id="ARBA00001946"/>
    </source>
</evidence>
<evidence type="ECO:0000256" key="12">
    <source>
        <dbReference type="ARBA" id="ARBA00022989"/>
    </source>
</evidence>
<dbReference type="UniPathway" id="UPA00148">
    <property type="reaction ID" value="UER00238"/>
</dbReference>
<dbReference type="GO" id="GO:0051073">
    <property type="term" value="F:adenosylcobinamide-GDP ribazoletransferase activity"/>
    <property type="evidence" value="ECO:0007669"/>
    <property type="project" value="UniProtKB-UniRule"/>
</dbReference>
<evidence type="ECO:0000256" key="14">
    <source>
        <dbReference type="ARBA" id="ARBA00025228"/>
    </source>
</evidence>
<evidence type="ECO:0000256" key="18">
    <source>
        <dbReference type="ARBA" id="ARBA00049504"/>
    </source>
</evidence>
<evidence type="ECO:0000256" key="5">
    <source>
        <dbReference type="ARBA" id="ARBA00013200"/>
    </source>
</evidence>
<comment type="function">
    <text evidence="14 19">Joins adenosylcobinamide-GDP and alpha-ribazole to generate adenosylcobalamin (Ado-cobalamin). Also synthesizes adenosylcobalamin 5'-phosphate from adenosylcobinamide-GDP and alpha-ribazole 5'-phosphate.</text>
</comment>
<comment type="subcellular location">
    <subcellularLocation>
        <location evidence="2 19">Cell membrane</location>
        <topology evidence="2 19">Multi-pass membrane protein</topology>
    </subcellularLocation>
</comment>
<feature type="transmembrane region" description="Helical" evidence="19">
    <location>
        <begin position="116"/>
        <end position="140"/>
    </location>
</feature>
<evidence type="ECO:0000313" key="20">
    <source>
        <dbReference type="EMBL" id="HIP16852.1"/>
    </source>
</evidence>
<dbReference type="AlphaFoldDB" id="A0A833DQJ2"/>
<evidence type="ECO:0000256" key="3">
    <source>
        <dbReference type="ARBA" id="ARBA00004663"/>
    </source>
</evidence>
<comment type="cofactor">
    <cofactor evidence="1 19">
        <name>Mg(2+)</name>
        <dbReference type="ChEBI" id="CHEBI:18420"/>
    </cofactor>
</comment>
<dbReference type="HAMAP" id="MF_00719">
    <property type="entry name" value="CobS"/>
    <property type="match status" value="1"/>
</dbReference>
<keyword evidence="10 19" id="KW-0812">Transmembrane</keyword>
<dbReference type="GO" id="GO:0009236">
    <property type="term" value="P:cobalamin biosynthetic process"/>
    <property type="evidence" value="ECO:0007669"/>
    <property type="project" value="UniProtKB-UniRule"/>
</dbReference>
<keyword evidence="9 19" id="KW-0808">Transferase</keyword>
<proteinExistence type="inferred from homology"/>
<feature type="transmembrane region" description="Helical" evidence="19">
    <location>
        <begin position="39"/>
        <end position="62"/>
    </location>
</feature>
<keyword evidence="7 19" id="KW-1003">Cell membrane</keyword>
<evidence type="ECO:0000256" key="17">
    <source>
        <dbReference type="ARBA" id="ARBA00048623"/>
    </source>
</evidence>
<feature type="transmembrane region" description="Helical" evidence="19">
    <location>
        <begin position="68"/>
        <end position="86"/>
    </location>
</feature>
<accession>A0A833DQJ2</accession>
<evidence type="ECO:0000256" key="11">
    <source>
        <dbReference type="ARBA" id="ARBA00022842"/>
    </source>
</evidence>
<dbReference type="NCBIfam" id="TIGR00317">
    <property type="entry name" value="cobS"/>
    <property type="match status" value="1"/>
</dbReference>
<keyword evidence="12 19" id="KW-1133">Transmembrane helix</keyword>
<comment type="pathway">
    <text evidence="3 19">Cofactor biosynthesis; adenosylcobalamin biosynthesis; adenosylcobalamin from cob(II)yrinate a,c-diamide: step 7/7.</text>
</comment>
<organism evidence="20 21">
    <name type="scientific">Methanothermococcus okinawensis</name>
    <dbReference type="NCBI Taxonomy" id="155863"/>
    <lineage>
        <taxon>Archaea</taxon>
        <taxon>Methanobacteriati</taxon>
        <taxon>Methanobacteriota</taxon>
        <taxon>Methanomada group</taxon>
        <taxon>Methanococci</taxon>
        <taxon>Methanococcales</taxon>
        <taxon>Methanococcaceae</taxon>
        <taxon>Methanothermococcus</taxon>
    </lineage>
</organism>
<evidence type="ECO:0000313" key="21">
    <source>
        <dbReference type="Proteomes" id="UP000605144"/>
    </source>
</evidence>
<dbReference type="EMBL" id="DQSV01000015">
    <property type="protein sequence ID" value="HIP16852.1"/>
    <property type="molecule type" value="Genomic_DNA"/>
</dbReference>
<feature type="transmembrane region" description="Helical" evidence="19">
    <location>
        <begin position="245"/>
        <end position="262"/>
    </location>
</feature>
<dbReference type="GO" id="GO:0008818">
    <property type="term" value="F:cobalamin 5'-phosphate synthase activity"/>
    <property type="evidence" value="ECO:0007669"/>
    <property type="project" value="UniProtKB-UniRule"/>
</dbReference>
<evidence type="ECO:0000256" key="4">
    <source>
        <dbReference type="ARBA" id="ARBA00010561"/>
    </source>
</evidence>
<evidence type="ECO:0000256" key="6">
    <source>
        <dbReference type="ARBA" id="ARBA00015850"/>
    </source>
</evidence>
<name>A0A833DQJ2_9EURY</name>
<evidence type="ECO:0000256" key="10">
    <source>
        <dbReference type="ARBA" id="ARBA00022692"/>
    </source>
</evidence>
<dbReference type="PANTHER" id="PTHR34148:SF1">
    <property type="entry name" value="ADENOSYLCOBINAMIDE-GDP RIBAZOLETRANSFERASE"/>
    <property type="match status" value="1"/>
</dbReference>
<comment type="catalytic activity">
    <reaction evidence="18 19">
        <text>alpha-ribazole 5'-phosphate + adenosylcob(III)inamide-GDP = adenosylcob(III)alamin 5'-phosphate + GMP + H(+)</text>
        <dbReference type="Rhea" id="RHEA:23560"/>
        <dbReference type="ChEBI" id="CHEBI:15378"/>
        <dbReference type="ChEBI" id="CHEBI:57918"/>
        <dbReference type="ChEBI" id="CHEBI:58115"/>
        <dbReference type="ChEBI" id="CHEBI:60487"/>
        <dbReference type="ChEBI" id="CHEBI:60493"/>
        <dbReference type="EC" id="2.7.8.26"/>
    </reaction>
</comment>
<dbReference type="GO" id="GO:0005886">
    <property type="term" value="C:plasma membrane"/>
    <property type="evidence" value="ECO:0007669"/>
    <property type="project" value="UniProtKB-SubCell"/>
</dbReference>
<evidence type="ECO:0000256" key="19">
    <source>
        <dbReference type="HAMAP-Rule" id="MF_00719"/>
    </source>
</evidence>
<dbReference type="Pfam" id="PF02654">
    <property type="entry name" value="CobS"/>
    <property type="match status" value="1"/>
</dbReference>
<evidence type="ECO:0000256" key="13">
    <source>
        <dbReference type="ARBA" id="ARBA00023136"/>
    </source>
</evidence>
<keyword evidence="11 19" id="KW-0460">Magnesium</keyword>
<keyword evidence="8 19" id="KW-0169">Cobalamin biosynthesis</keyword>
<evidence type="ECO:0000256" key="2">
    <source>
        <dbReference type="ARBA" id="ARBA00004651"/>
    </source>
</evidence>
<dbReference type="InterPro" id="IPR003805">
    <property type="entry name" value="CobS"/>
</dbReference>